<feature type="signal peptide" evidence="2">
    <location>
        <begin position="1"/>
        <end position="24"/>
    </location>
</feature>
<sequence>MLPAFFLPCSSAALPWLYIACGLGKKEPSTGTTTYFVRLTGIATCPPNQSIRAWDVVLGQGFVRLFNTVSIVPWCETAVAKAEWNGMECPDHSLIRTALHARRAPPPPPPTTTVLHTTDVPGPGQLPRDKAASRQPPAAFPLAPVLFTDKLRRTYVLRPASCVLRPTVRYGGRGSGRIQLRYRLNNGRIQRVARPRIMECHSDGELSTARKERNNNAQGLVRAGPPSVSVLKSEVHCGEMNRLLGSQWVFPVRSYYFDYYVIPAIWFIVVLRRAGCFGAGMGWDEKRRDRRSLAQGSGRDGEGGSVSLEHLRFGRHIIHMFLFGVDVQLLLRCQVERRRFNLPAICQRRELSGFASHHSVSDEEAGSGKQEAGSRKHKAQSTKHSLSRLSRSCCD</sequence>
<dbReference type="KEGG" id="mbe:MBM_02352"/>
<evidence type="ECO:0000313" key="3">
    <source>
        <dbReference type="EMBL" id="EKD19115.1"/>
    </source>
</evidence>
<evidence type="ECO:0000256" key="1">
    <source>
        <dbReference type="SAM" id="MobiDB-lite"/>
    </source>
</evidence>
<feature type="chain" id="PRO_5003854857" evidence="2">
    <location>
        <begin position="25"/>
        <end position="395"/>
    </location>
</feature>
<dbReference type="Proteomes" id="UP000006753">
    <property type="component" value="Unassembled WGS sequence"/>
</dbReference>
<name>K1WN63_MARBU</name>
<evidence type="ECO:0000256" key="2">
    <source>
        <dbReference type="SAM" id="SignalP"/>
    </source>
</evidence>
<accession>K1WN63</accession>
<gene>
    <name evidence="3" type="ORF">MBM_02352</name>
</gene>
<dbReference type="AlphaFoldDB" id="K1WN63"/>
<feature type="region of interest" description="Disordered" evidence="1">
    <location>
        <begin position="357"/>
        <end position="395"/>
    </location>
</feature>
<proteinExistence type="predicted"/>
<dbReference type="EMBL" id="JH921431">
    <property type="protein sequence ID" value="EKD19115.1"/>
    <property type="molecule type" value="Genomic_DNA"/>
</dbReference>
<keyword evidence="2" id="KW-0732">Signal</keyword>
<organism evidence="3 4">
    <name type="scientific">Marssonina brunnea f. sp. multigermtubi (strain MB_m1)</name>
    <name type="common">Marssonina leaf spot fungus</name>
    <dbReference type="NCBI Taxonomy" id="1072389"/>
    <lineage>
        <taxon>Eukaryota</taxon>
        <taxon>Fungi</taxon>
        <taxon>Dikarya</taxon>
        <taxon>Ascomycota</taxon>
        <taxon>Pezizomycotina</taxon>
        <taxon>Leotiomycetes</taxon>
        <taxon>Helotiales</taxon>
        <taxon>Drepanopezizaceae</taxon>
        <taxon>Drepanopeziza</taxon>
    </lineage>
</organism>
<reference evidence="3 4" key="1">
    <citation type="journal article" date="2012" name="BMC Genomics">
        <title>Sequencing the genome of Marssonina brunnea reveals fungus-poplar co-evolution.</title>
        <authorList>
            <person name="Zhu S."/>
            <person name="Cao Y.-Z."/>
            <person name="Jiang C."/>
            <person name="Tan B.-Y."/>
            <person name="Wang Z."/>
            <person name="Feng S."/>
            <person name="Zhang L."/>
            <person name="Su X.-H."/>
            <person name="Brejova B."/>
            <person name="Vinar T."/>
            <person name="Xu M."/>
            <person name="Wang M.-X."/>
            <person name="Zhang S.-G."/>
            <person name="Huang M.-R."/>
            <person name="Wu R."/>
            <person name="Zhou Y."/>
        </authorList>
    </citation>
    <scope>NUCLEOTIDE SEQUENCE [LARGE SCALE GENOMIC DNA]</scope>
    <source>
        <strain evidence="3 4">MB_m1</strain>
    </source>
</reference>
<feature type="compositionally biased region" description="Polar residues" evidence="1">
    <location>
        <begin position="382"/>
        <end position="395"/>
    </location>
</feature>
<feature type="region of interest" description="Disordered" evidence="1">
    <location>
        <begin position="101"/>
        <end position="135"/>
    </location>
</feature>
<keyword evidence="4" id="KW-1185">Reference proteome</keyword>
<dbReference type="HOGENOM" id="CLU_698450_0_0_1"/>
<evidence type="ECO:0000313" key="4">
    <source>
        <dbReference type="Proteomes" id="UP000006753"/>
    </source>
</evidence>
<protein>
    <submittedName>
        <fullName evidence="3">Uncharacterized protein</fullName>
    </submittedName>
</protein>
<dbReference type="InParanoid" id="K1WN63"/>